<keyword evidence="3" id="KW-0255">Endonuclease</keyword>
<dbReference type="RefSeq" id="WP_110815296.1">
    <property type="nucleotide sequence ID" value="NZ_QJTE01000005.1"/>
</dbReference>
<dbReference type="Pfam" id="PF03372">
    <property type="entry name" value="Exo_endo_phos"/>
    <property type="match status" value="1"/>
</dbReference>
<comment type="caution">
    <text evidence="3">The sequence shown here is derived from an EMBL/GenBank/DDBJ whole genome shotgun (WGS) entry which is preliminary data.</text>
</comment>
<reference evidence="3 4" key="1">
    <citation type="submission" date="2018-06" db="EMBL/GenBank/DDBJ databases">
        <title>Genomic Encyclopedia of Type Strains, Phase III (KMG-III): the genomes of soil and plant-associated and newly described type strains.</title>
        <authorList>
            <person name="Whitman W."/>
        </authorList>
    </citation>
    <scope>NUCLEOTIDE SEQUENCE [LARGE SCALE GENOMIC DNA]</scope>
    <source>
        <strain evidence="3 4">CECT 9025</strain>
    </source>
</reference>
<gene>
    <name evidence="3" type="ORF">DFP88_10541</name>
</gene>
<evidence type="ECO:0000256" key="1">
    <source>
        <dbReference type="SAM" id="Phobius"/>
    </source>
</evidence>
<dbReference type="SUPFAM" id="SSF56219">
    <property type="entry name" value="DNase I-like"/>
    <property type="match status" value="1"/>
</dbReference>
<name>A0A318T4K3_9RHOB</name>
<dbReference type="Proteomes" id="UP000248311">
    <property type="component" value="Unassembled WGS sequence"/>
</dbReference>
<protein>
    <submittedName>
        <fullName evidence="3">Endonuclease/exonuclease/phosphatase (EEP) superfamily protein YafD</fullName>
    </submittedName>
</protein>
<evidence type="ECO:0000259" key="2">
    <source>
        <dbReference type="Pfam" id="PF03372"/>
    </source>
</evidence>
<evidence type="ECO:0000313" key="3">
    <source>
        <dbReference type="EMBL" id="PYE82201.1"/>
    </source>
</evidence>
<dbReference type="AlphaFoldDB" id="A0A318T4K3"/>
<proteinExistence type="predicted"/>
<keyword evidence="4" id="KW-1185">Reference proteome</keyword>
<feature type="domain" description="Endonuclease/exonuclease/phosphatase" evidence="2">
    <location>
        <begin position="109"/>
        <end position="301"/>
    </location>
</feature>
<keyword evidence="3" id="KW-0269">Exonuclease</keyword>
<keyword evidence="1" id="KW-0812">Transmembrane</keyword>
<dbReference type="InterPro" id="IPR005135">
    <property type="entry name" value="Endo/exonuclease/phosphatase"/>
</dbReference>
<dbReference type="Gene3D" id="3.60.10.10">
    <property type="entry name" value="Endonuclease/exonuclease/phosphatase"/>
    <property type="match status" value="1"/>
</dbReference>
<keyword evidence="3" id="KW-0378">Hydrolase</keyword>
<accession>A0A318T4K3</accession>
<dbReference type="OrthoDB" id="3808618at2"/>
<keyword evidence="1" id="KW-0472">Membrane</keyword>
<keyword evidence="1" id="KW-1133">Transmembrane helix</keyword>
<keyword evidence="3" id="KW-0540">Nuclease</keyword>
<dbReference type="InterPro" id="IPR036691">
    <property type="entry name" value="Endo/exonu/phosph_ase_sf"/>
</dbReference>
<dbReference type="EMBL" id="QJTE01000005">
    <property type="protein sequence ID" value="PYE82201.1"/>
    <property type="molecule type" value="Genomic_DNA"/>
</dbReference>
<sequence>MEFLSLRALALGALLPAALLCVLAGATARFWPDGALVGTFGRMLDSLAPQLFVLSLLLCAALALLGLPRLALGLALLSALGQGALLMDQRGRARPLAEAETQAPFTAIWFNLYEQNATPPERLAEAILQSGVDLVALGEADPIRPVLPLLETVYPYRIGCEGRRCGVLLLSRHPFAPGTQELANISRRERLVRARVEPEGRAPLEVLVEHMAKPWFYGFVEDDRWYLLDRLALIRQTSGPEAPVLVMGDFNAAPWSRPIAMLLREAGLAPPRRPVPTWPAAAGPLGVPIDQVLVGGHARLTALAPWGGDLGSNHRGIRALVIWPEVG</sequence>
<feature type="transmembrane region" description="Helical" evidence="1">
    <location>
        <begin position="52"/>
        <end position="80"/>
    </location>
</feature>
<dbReference type="GO" id="GO:0004519">
    <property type="term" value="F:endonuclease activity"/>
    <property type="evidence" value="ECO:0007669"/>
    <property type="project" value="UniProtKB-KW"/>
</dbReference>
<dbReference type="GO" id="GO:0004527">
    <property type="term" value="F:exonuclease activity"/>
    <property type="evidence" value="ECO:0007669"/>
    <property type="project" value="UniProtKB-KW"/>
</dbReference>
<organism evidence="3 4">
    <name type="scientific">Pseudoroseicyclus aestuarii</name>
    <dbReference type="NCBI Taxonomy" id="1795041"/>
    <lineage>
        <taxon>Bacteria</taxon>
        <taxon>Pseudomonadati</taxon>
        <taxon>Pseudomonadota</taxon>
        <taxon>Alphaproteobacteria</taxon>
        <taxon>Rhodobacterales</taxon>
        <taxon>Paracoccaceae</taxon>
        <taxon>Pseudoroseicyclus</taxon>
    </lineage>
</organism>
<evidence type="ECO:0000313" key="4">
    <source>
        <dbReference type="Proteomes" id="UP000248311"/>
    </source>
</evidence>